<keyword evidence="2" id="KW-1185">Reference proteome</keyword>
<dbReference type="Proteomes" id="UP001732700">
    <property type="component" value="Chromosome 2D"/>
</dbReference>
<name>A0ACD5V2T7_AVESA</name>
<reference evidence="1" key="2">
    <citation type="submission" date="2025-09" db="UniProtKB">
        <authorList>
            <consortium name="EnsemblPlants"/>
        </authorList>
    </citation>
    <scope>IDENTIFICATION</scope>
</reference>
<proteinExistence type="predicted"/>
<dbReference type="EnsemblPlants" id="AVESA.00010b.r2.2DG0355910.1">
    <property type="protein sequence ID" value="AVESA.00010b.r2.2DG0355910.1.CDS"/>
    <property type="gene ID" value="AVESA.00010b.r2.2DG0355910"/>
</dbReference>
<evidence type="ECO:0000313" key="2">
    <source>
        <dbReference type="Proteomes" id="UP001732700"/>
    </source>
</evidence>
<protein>
    <submittedName>
        <fullName evidence="1">Uncharacterized protein</fullName>
    </submittedName>
</protein>
<organism evidence="1 2">
    <name type="scientific">Avena sativa</name>
    <name type="common">Oat</name>
    <dbReference type="NCBI Taxonomy" id="4498"/>
    <lineage>
        <taxon>Eukaryota</taxon>
        <taxon>Viridiplantae</taxon>
        <taxon>Streptophyta</taxon>
        <taxon>Embryophyta</taxon>
        <taxon>Tracheophyta</taxon>
        <taxon>Spermatophyta</taxon>
        <taxon>Magnoliopsida</taxon>
        <taxon>Liliopsida</taxon>
        <taxon>Poales</taxon>
        <taxon>Poaceae</taxon>
        <taxon>BOP clade</taxon>
        <taxon>Pooideae</taxon>
        <taxon>Poodae</taxon>
        <taxon>Poeae</taxon>
        <taxon>Poeae Chloroplast Group 1 (Aveneae type)</taxon>
        <taxon>Aveninae</taxon>
        <taxon>Avena</taxon>
    </lineage>
</organism>
<reference evidence="1" key="1">
    <citation type="submission" date="2021-05" db="EMBL/GenBank/DDBJ databases">
        <authorList>
            <person name="Scholz U."/>
            <person name="Mascher M."/>
            <person name="Fiebig A."/>
        </authorList>
    </citation>
    <scope>NUCLEOTIDE SEQUENCE [LARGE SCALE GENOMIC DNA]</scope>
</reference>
<accession>A0ACD5V2T7</accession>
<sequence>MAAASWAVGAAGGNDAAASSGTLQEGGTSGKSKHRDQGTNADLVPSRVLTQTRIDVIFKKEVETRSKLSKAWAKWFRSNGVPGNKADCPHFRNALKLTQQLGSRCIVPTGDEIDSANLDASEELP</sequence>
<evidence type="ECO:0000313" key="1">
    <source>
        <dbReference type="EnsemblPlants" id="AVESA.00010b.r2.2DG0355910.1.CDS"/>
    </source>
</evidence>